<dbReference type="Proteomes" id="UP001190700">
    <property type="component" value="Unassembled WGS sequence"/>
</dbReference>
<comment type="caution">
    <text evidence="1">The sequence shown here is derived from an EMBL/GenBank/DDBJ whole genome shotgun (WGS) entry which is preliminary data.</text>
</comment>
<name>A0AAE0C887_9CHLO</name>
<accession>A0AAE0C887</accession>
<proteinExistence type="predicted"/>
<evidence type="ECO:0000313" key="2">
    <source>
        <dbReference type="Proteomes" id="UP001190700"/>
    </source>
</evidence>
<protein>
    <submittedName>
        <fullName evidence="1">Uncharacterized protein</fullName>
    </submittedName>
</protein>
<evidence type="ECO:0000313" key="1">
    <source>
        <dbReference type="EMBL" id="KAK3249558.1"/>
    </source>
</evidence>
<organism evidence="1 2">
    <name type="scientific">Cymbomonas tetramitiformis</name>
    <dbReference type="NCBI Taxonomy" id="36881"/>
    <lineage>
        <taxon>Eukaryota</taxon>
        <taxon>Viridiplantae</taxon>
        <taxon>Chlorophyta</taxon>
        <taxon>Pyramimonadophyceae</taxon>
        <taxon>Pyramimonadales</taxon>
        <taxon>Pyramimonadaceae</taxon>
        <taxon>Cymbomonas</taxon>
    </lineage>
</organism>
<gene>
    <name evidence="1" type="ORF">CYMTET_41004</name>
</gene>
<dbReference type="EMBL" id="LGRX02027263">
    <property type="protein sequence ID" value="KAK3249558.1"/>
    <property type="molecule type" value="Genomic_DNA"/>
</dbReference>
<sequence>MRTKRSREGCLPDLSVSAFISAEGSKKACAVVAARIRASLFAKAVSVLHDYRVDGERIVSSIDVRCLALVSHEMRRVLQKGQAKAPTLSDLRALVQSYREEAEIRKDIERALFLYCDPQTLAKHFVDTDVSAPLWKFAIPVTAGVVKYAMREKKGATARALCDLHAVFRNHNKDVTFMTSAVESGDVSLVHHLHAQRWHHSVKDVCHAIVPNVAMLRWVCEHILHDDGVGRFSCSANCYGRMGNVEELERLYHEVLNRGLEHYFTQNPSIRILQMAAMGNHIHVLHWILVDTEYDIDDELVLTEAYDTAVNEGHFEFVLELDAQVPFFLRGNASIVQRLKARTKNPQIASWLCALC</sequence>
<reference evidence="1 2" key="1">
    <citation type="journal article" date="2015" name="Genome Biol. Evol.">
        <title>Comparative Genomics of a Bacterivorous Green Alga Reveals Evolutionary Causalities and Consequences of Phago-Mixotrophic Mode of Nutrition.</title>
        <authorList>
            <person name="Burns J.A."/>
            <person name="Paasch A."/>
            <person name="Narechania A."/>
            <person name="Kim E."/>
        </authorList>
    </citation>
    <scope>NUCLEOTIDE SEQUENCE [LARGE SCALE GENOMIC DNA]</scope>
    <source>
        <strain evidence="1 2">PLY_AMNH</strain>
    </source>
</reference>
<keyword evidence="2" id="KW-1185">Reference proteome</keyword>
<dbReference type="AlphaFoldDB" id="A0AAE0C887"/>